<evidence type="ECO:0000313" key="3">
    <source>
        <dbReference type="EMBL" id="CCD30065.1"/>
    </source>
</evidence>
<comment type="caution">
    <text evidence="3">The sequence shown here is derived from an EMBL/GenBank/DDBJ whole genome shotgun (WGS) entry which is preliminary data.</text>
</comment>
<dbReference type="eggNOG" id="COG3344">
    <property type="taxonomic scope" value="Bacteria"/>
</dbReference>
<dbReference type="InterPro" id="IPR051083">
    <property type="entry name" value="GrpII_Intron_Splice-Mob/Def"/>
</dbReference>
<gene>
    <name evidence="3" type="ORF">CAGGBEG34_30027</name>
</gene>
<sequence length="438" mass="50377">MSDCLTARNGALKVRQLQRALYRKSKQEKEVRFYSLYDKVYRTDVLWEAWRQVKANKGAPGVDGKAIEEVIAQGEAEVIGALQKQLREQNYQFSPVRVVEIPKPKGGTRPLGIATVEDRIVQTAMKLVMEPIFEAEFQECSYGYRPRRNAKQASEAIQQDLYQQAWSVVEIDFQAYFTRIPHNKLLELISRRISDGSLLKLIKQTLKIGISHKGSVQPTKIGVPQGSPTSPLYSNIYLNVIDRKWQEEKCPEKLGATLHRYADDAVLVCRKSAQTALQAFSEMAREMRLTLNSKKTRITKLTQGFDFLGINFVKRKSLTSDKNKIYRFPSKQSQQNICNRLRALTSRRAPIKPEEFIKQIKPIVLGWVNYYRHTNASKTFRKLQHFINARFRRYLTKRSKGHGFGWKKYPNSRLYAMGMPYIAGGVLEHSGILAQGLR</sequence>
<dbReference type="GO" id="GO:0003964">
    <property type="term" value="F:RNA-directed DNA polymerase activity"/>
    <property type="evidence" value="ECO:0007669"/>
    <property type="project" value="UniProtKB-KW"/>
</dbReference>
<dbReference type="Pfam" id="PF00078">
    <property type="entry name" value="RVT_1"/>
    <property type="match status" value="1"/>
</dbReference>
<evidence type="ECO:0000313" key="4">
    <source>
        <dbReference type="Proteomes" id="UP000054051"/>
    </source>
</evidence>
<dbReference type="AlphaFoldDB" id="G2JBB1"/>
<name>G2JBB1_9BURK</name>
<dbReference type="PANTHER" id="PTHR34047:SF8">
    <property type="entry name" value="PROTEIN YKFC"/>
    <property type="match status" value="1"/>
</dbReference>
<comment type="similarity">
    <text evidence="1">Belongs to the bacterial reverse transcriptase family.</text>
</comment>
<dbReference type="Proteomes" id="UP000054051">
    <property type="component" value="Unassembled WGS sequence"/>
</dbReference>
<dbReference type="InterPro" id="IPR030931">
    <property type="entry name" value="Group_II_RT_mat"/>
</dbReference>
<dbReference type="PANTHER" id="PTHR34047">
    <property type="entry name" value="NUCLEAR INTRON MATURASE 1, MITOCHONDRIAL-RELATED"/>
    <property type="match status" value="1"/>
</dbReference>
<proteinExistence type="inferred from homology"/>
<dbReference type="Pfam" id="PF08388">
    <property type="entry name" value="GIIM"/>
    <property type="match status" value="1"/>
</dbReference>
<dbReference type="SUPFAM" id="SSF56672">
    <property type="entry name" value="DNA/RNA polymerases"/>
    <property type="match status" value="1"/>
</dbReference>
<evidence type="ECO:0000259" key="2">
    <source>
        <dbReference type="PROSITE" id="PS50878"/>
    </source>
</evidence>
<reference evidence="3 4" key="1">
    <citation type="submission" date="2011-08" db="EMBL/GenBank/DDBJ databases">
        <title>The genome of the obligate endobacterium of an arbuscular mycorrhizal fungus reveals an interphylum network of nutritional interactions.</title>
        <authorList>
            <person name="Ghignone S."/>
            <person name="Salvioli A."/>
            <person name="Anca I."/>
            <person name="Lumini E."/>
            <person name="Ortu G."/>
            <person name="Petiti L."/>
            <person name="Cruveiller S."/>
            <person name="Bianciotto V."/>
            <person name="Piffanelli P."/>
            <person name="Lanfranco L."/>
            <person name="Bonfante P."/>
        </authorList>
    </citation>
    <scope>NUCLEOTIDE SEQUENCE [LARGE SCALE GENOMIC DNA]</scope>
    <source>
        <strain evidence="3 4">BEG34</strain>
    </source>
</reference>
<accession>G2JBB1</accession>
<dbReference type="InterPro" id="IPR013597">
    <property type="entry name" value="Mat_intron_G2"/>
</dbReference>
<evidence type="ECO:0000256" key="1">
    <source>
        <dbReference type="ARBA" id="ARBA00034120"/>
    </source>
</evidence>
<feature type="domain" description="Reverse transcriptase" evidence="2">
    <location>
        <begin position="82"/>
        <end position="312"/>
    </location>
</feature>
<dbReference type="PROSITE" id="PS50878">
    <property type="entry name" value="RT_POL"/>
    <property type="match status" value="1"/>
</dbReference>
<keyword evidence="3" id="KW-0548">Nucleotidyltransferase</keyword>
<dbReference type="CDD" id="cd01651">
    <property type="entry name" value="RT_G2_intron"/>
    <property type="match status" value="1"/>
</dbReference>
<dbReference type="EC" id="2.7.7.49" evidence="3"/>
<dbReference type="RefSeq" id="WP_006683142.1">
    <property type="nucleotide sequence ID" value="NZ_CAFB01000058.1"/>
</dbReference>
<keyword evidence="3" id="KW-0808">Transferase</keyword>
<dbReference type="OrthoDB" id="8538592at2"/>
<keyword evidence="4" id="KW-1185">Reference proteome</keyword>
<dbReference type="EMBL" id="CAFB01000058">
    <property type="protein sequence ID" value="CCD30065.1"/>
    <property type="molecule type" value="Genomic_DNA"/>
</dbReference>
<dbReference type="NCBIfam" id="TIGR04416">
    <property type="entry name" value="group_II_RT_mat"/>
    <property type="match status" value="1"/>
</dbReference>
<keyword evidence="3" id="KW-0695">RNA-directed DNA polymerase</keyword>
<organism evidence="3 4">
    <name type="scientific">Candidatus Glomeribacter gigasporarum BEG34</name>
    <dbReference type="NCBI Taxonomy" id="1070319"/>
    <lineage>
        <taxon>Bacteria</taxon>
        <taxon>Pseudomonadati</taxon>
        <taxon>Pseudomonadota</taxon>
        <taxon>Betaproteobacteria</taxon>
        <taxon>Burkholderiales</taxon>
        <taxon>Burkholderiaceae</taxon>
        <taxon>Candidatus Glomeribacter</taxon>
    </lineage>
</organism>
<dbReference type="InterPro" id="IPR000477">
    <property type="entry name" value="RT_dom"/>
</dbReference>
<protein>
    <submittedName>
        <fullName evidence="3">Putative prophage LambdaSa1, reverse transcriptase/maturase family protein</fullName>
        <ecNumber evidence="3">2.7.7.49</ecNumber>
    </submittedName>
</protein>
<dbReference type="InterPro" id="IPR043502">
    <property type="entry name" value="DNA/RNA_pol_sf"/>
</dbReference>